<proteinExistence type="predicted"/>
<comment type="caution">
    <text evidence="1">The sequence shown here is derived from an EMBL/GenBank/DDBJ whole genome shotgun (WGS) entry which is preliminary data.</text>
</comment>
<name>A0A848QJL2_9SPHN</name>
<accession>A0A848QJL2</accession>
<dbReference type="EMBL" id="JABCRE010000003">
    <property type="protein sequence ID" value="NMW32832.1"/>
    <property type="molecule type" value="Genomic_DNA"/>
</dbReference>
<dbReference type="RefSeq" id="WP_170013732.1">
    <property type="nucleotide sequence ID" value="NZ_JABCRE010000003.1"/>
</dbReference>
<organism evidence="1 2">
    <name type="scientific">Pontixanthobacter rizhaonensis</name>
    <dbReference type="NCBI Taxonomy" id="2730337"/>
    <lineage>
        <taxon>Bacteria</taxon>
        <taxon>Pseudomonadati</taxon>
        <taxon>Pseudomonadota</taxon>
        <taxon>Alphaproteobacteria</taxon>
        <taxon>Sphingomonadales</taxon>
        <taxon>Erythrobacteraceae</taxon>
        <taxon>Pontixanthobacter</taxon>
    </lineage>
</organism>
<gene>
    <name evidence="1" type="ORF">HKD42_12240</name>
</gene>
<dbReference type="AlphaFoldDB" id="A0A848QJL2"/>
<reference evidence="1 2" key="1">
    <citation type="submission" date="2020-04" db="EMBL/GenBank/DDBJ databases">
        <authorList>
            <person name="Liu A."/>
        </authorList>
    </citation>
    <scope>NUCLEOTIDE SEQUENCE [LARGE SCALE GENOMIC DNA]</scope>
    <source>
        <strain evidence="1 2">RZ02</strain>
    </source>
</reference>
<evidence type="ECO:0000313" key="1">
    <source>
        <dbReference type="EMBL" id="NMW32832.1"/>
    </source>
</evidence>
<evidence type="ECO:0000313" key="2">
    <source>
        <dbReference type="Proteomes" id="UP000561181"/>
    </source>
</evidence>
<dbReference type="Proteomes" id="UP000561181">
    <property type="component" value="Unassembled WGS sequence"/>
</dbReference>
<keyword evidence="2" id="KW-1185">Reference proteome</keyword>
<sequence length="59" mass="6749">MIQAKLAKQTNRLGARLIAKATRLVKAQITDRAARNNRSISHWHRPEQLWPLFGSSRKG</sequence>
<protein>
    <submittedName>
        <fullName evidence="1">Uncharacterized protein</fullName>
    </submittedName>
</protein>